<organism evidence="8">
    <name type="scientific">Betatorquevirus homini27</name>
    <dbReference type="NCBI Taxonomy" id="3052014"/>
    <lineage>
        <taxon>Viruses</taxon>
        <taxon>Monodnaviria</taxon>
        <taxon>Shotokuvirae</taxon>
        <taxon>Commensaviricota</taxon>
        <taxon>Cardeaviricetes</taxon>
        <taxon>Sanitavirales</taxon>
        <taxon>Anelloviridae</taxon>
        <taxon>Betatorquevirus</taxon>
    </lineage>
</organism>
<evidence type="ECO:0000256" key="6">
    <source>
        <dbReference type="RuleBase" id="RU361230"/>
    </source>
</evidence>
<keyword evidence="5 6" id="KW-0946">Virion</keyword>
<accession>A0AAU7ST92</accession>
<feature type="region of interest" description="Disordered" evidence="7">
    <location>
        <begin position="615"/>
        <end position="649"/>
    </location>
</feature>
<sequence>MPWRNYYRRWRYRPRRLWYRTRYSRRPFQRRLWRRKRRRVRKRKLKSIKVKQWQPHYIKKLTVVGTIPLFITTSKRISHNFTCYKDSIAPHHFPGGGGFSIYNFTLRSLYQNHSVLENWWTTSNDNMPLIRFLGVKLYLYRNAHADYMFLYNNSYPMNATSLTYTSTHPQAMLLHKHTKKIICKDHNRNKKPYKKLKIRPPSQMQNKWYFQHDLADIPLLQTYCTAASFDRMFLKSNGISNTIGFTTLDTLGFPNHNYIKTTTSGYIAQPNTLLFGTILGHLKIESIKFSELIFLGNPEDLTTGISIKNTPPTGTGITENEKKIKNHQLNWKYWGNPFDPTFRTHGTILTTNYTWQQLIDKYKNNIDQTLESTIFTYKTHFLRECRYNPFADKGIGNKLYLIDIKDMAHSTDWDTPSKDTLYTDLPLWLMTWGYIDYHKKCGEHTSIDTTHLLVFKCSYLQPKDINYIVPLDEDFLNGISPYQDPDNVFPNDQLAWHPKLRYQAQTVNQIASTGPGTIKLPDNISAEAHLKYMFYFKIGGQPPPMATLTDPLQQPKYITPDNILQTNSLQNPATPLEYMLWNFDERRGQLTKKATKRITTDKETEQTLFPITETTYSVPTTSKTETQTSDSSDTEKEEMSLQEQLHHQRKQQKLLRNRIKQLLQRLTVLE</sequence>
<comment type="function">
    <text evidence="6">Self-assembles to form an icosahedral capsid.</text>
</comment>
<protein>
    <recommendedName>
        <fullName evidence="6">Capsid protein</fullName>
    </recommendedName>
</protein>
<dbReference type="EMBL" id="PP857138">
    <property type="protein sequence ID" value="XBU06685.1"/>
    <property type="molecule type" value="Genomic_DNA"/>
</dbReference>
<evidence type="ECO:0000256" key="7">
    <source>
        <dbReference type="SAM" id="MobiDB-lite"/>
    </source>
</evidence>
<evidence type="ECO:0000256" key="4">
    <source>
        <dbReference type="ARBA" id="ARBA00022561"/>
    </source>
</evidence>
<reference evidence="8" key="1">
    <citation type="submission" date="2024-05" db="EMBL/GenBank/DDBJ databases">
        <authorList>
            <person name="Laubscher F."/>
            <person name="Chudzinski V."/>
            <person name="Cordey S."/>
            <person name="Hosszu-Fellous K."/>
            <person name="Kaiser L."/>
        </authorList>
    </citation>
    <scope>NUCLEOTIDE SEQUENCE</scope>
    <source>
        <strain evidence="8">1011D1-48</strain>
    </source>
</reference>
<name>A0AAU7ST92_9VIRU</name>
<dbReference type="GO" id="GO:0039615">
    <property type="term" value="C:T=1 icosahedral viral capsid"/>
    <property type="evidence" value="ECO:0007669"/>
    <property type="project" value="UniProtKB-UniRule"/>
</dbReference>
<comment type="subcellular location">
    <subcellularLocation>
        <location evidence="1 6">Virion</location>
    </subcellularLocation>
</comment>
<evidence type="ECO:0000256" key="5">
    <source>
        <dbReference type="ARBA" id="ARBA00022844"/>
    </source>
</evidence>
<comment type="similarity">
    <text evidence="2 6">Belongs to the anelloviridae capsid protein family.</text>
</comment>
<proteinExistence type="inferred from homology"/>
<feature type="compositionally biased region" description="Low complexity" evidence="7">
    <location>
        <begin position="620"/>
        <end position="631"/>
    </location>
</feature>
<dbReference type="Pfam" id="PF02956">
    <property type="entry name" value="TT_ORF1"/>
    <property type="match status" value="1"/>
</dbReference>
<evidence type="ECO:0000256" key="3">
    <source>
        <dbReference type="ARBA" id="ARBA00022431"/>
    </source>
</evidence>
<evidence type="ECO:0000313" key="8">
    <source>
        <dbReference type="EMBL" id="XBU06685.1"/>
    </source>
</evidence>
<evidence type="ECO:0000256" key="2">
    <source>
        <dbReference type="ARBA" id="ARBA00006131"/>
    </source>
</evidence>
<dbReference type="InterPro" id="IPR004219">
    <property type="entry name" value="TTvirus_Unk"/>
</dbReference>
<evidence type="ECO:0000256" key="1">
    <source>
        <dbReference type="ARBA" id="ARBA00004328"/>
    </source>
</evidence>
<keyword evidence="4 6" id="KW-0167">Capsid protein</keyword>
<keyword evidence="3 6" id="KW-1140">T=1 icosahedral capsid protein</keyword>